<feature type="transmembrane region" description="Helical" evidence="1">
    <location>
        <begin position="50"/>
        <end position="70"/>
    </location>
</feature>
<dbReference type="AlphaFoldDB" id="A0A6M8HP96"/>
<evidence type="ECO:0000256" key="1">
    <source>
        <dbReference type="SAM" id="Phobius"/>
    </source>
</evidence>
<reference evidence="2 3" key="1">
    <citation type="journal article" date="2014" name="World J. Microbiol. Biotechnol.">
        <title>Biodiversity and physiological characteristics of Antarctic and Arctic lichens-associated bacteria.</title>
        <authorList>
            <person name="Lee Y.M."/>
            <person name="Kim E.H."/>
            <person name="Lee H.K."/>
            <person name="Hong S.G."/>
        </authorList>
    </citation>
    <scope>NUCLEOTIDE SEQUENCE [LARGE SCALE GENOMIC DNA]</scope>
    <source>
        <strain evidence="2 3">PAMC 26569</strain>
    </source>
</reference>
<keyword evidence="1" id="KW-1133">Transmembrane helix</keyword>
<dbReference type="RefSeq" id="WP_171834046.1">
    <property type="nucleotide sequence ID" value="NZ_CP053708.1"/>
</dbReference>
<dbReference type="Proteomes" id="UP000500767">
    <property type="component" value="Chromosome"/>
</dbReference>
<protein>
    <submittedName>
        <fullName evidence="2">Uncharacterized protein</fullName>
    </submittedName>
</protein>
<proteinExistence type="predicted"/>
<name>A0A6M8HP96_9PROT</name>
<keyword evidence="1" id="KW-0472">Membrane</keyword>
<gene>
    <name evidence="2" type="ORF">HN018_09675</name>
</gene>
<keyword evidence="3" id="KW-1185">Reference proteome</keyword>
<evidence type="ECO:0000313" key="2">
    <source>
        <dbReference type="EMBL" id="QKE90273.1"/>
    </source>
</evidence>
<evidence type="ECO:0000313" key="3">
    <source>
        <dbReference type="Proteomes" id="UP000500767"/>
    </source>
</evidence>
<organism evidence="2 3">
    <name type="scientific">Lichenicola cladoniae</name>
    <dbReference type="NCBI Taxonomy" id="1484109"/>
    <lineage>
        <taxon>Bacteria</taxon>
        <taxon>Pseudomonadati</taxon>
        <taxon>Pseudomonadota</taxon>
        <taxon>Alphaproteobacteria</taxon>
        <taxon>Acetobacterales</taxon>
        <taxon>Acetobacteraceae</taxon>
        <taxon>Lichenicola</taxon>
    </lineage>
</organism>
<sequence>MVSQAYMTEKPAGPSPVKVFFDQKVMPVAINAAGDFEGVLERVAIGARRAPVASLAAALGVGTLVMLCVVPRRT</sequence>
<keyword evidence="1" id="KW-0812">Transmembrane</keyword>
<dbReference type="EMBL" id="CP053708">
    <property type="protein sequence ID" value="QKE90273.1"/>
    <property type="molecule type" value="Genomic_DNA"/>
</dbReference>
<dbReference type="KEGG" id="lck:HN018_09675"/>
<accession>A0A6M8HP96</accession>